<keyword evidence="1" id="KW-0472">Membrane</keyword>
<organism evidence="2">
    <name type="scientific">hydrothermal vent metagenome</name>
    <dbReference type="NCBI Taxonomy" id="652676"/>
    <lineage>
        <taxon>unclassified sequences</taxon>
        <taxon>metagenomes</taxon>
        <taxon>ecological metagenomes</taxon>
    </lineage>
</organism>
<proteinExistence type="predicted"/>
<protein>
    <recommendedName>
        <fullName evidence="3">Cache domain-containing protein</fullName>
    </recommendedName>
</protein>
<sequence>MQLKQRLAIILTLMAMFPLLILLLQVLERVEADIEQRISSEIQQTLAKLSQEINTELNNQKSIAFGLAKVPVVREFALLSNRVNAPLYDQKAIQLAAFFLNYQSTVPSIQALRFTDLKGRTLVKVKEGHLVPVMQKRTAGRAVVELIESKPFFKHALKSDQKIIVSDFERGEVIGEVDFCPAMVRYTVPLYDDLDVKLGMLIINMWGRRVDYAVEGALGGTPGNAYIVEINRQNKKRDGIYLYHKQGAKRFANQVGSTFKFSSDIGAEHWQTIQQTKQFGKIAKQGRLFFYHVYTPYKDRNTQWLLVIDIPRDTLFSPTTKIRSSISLLILAVLIVSLLLARWIAAKLAQPIQQMSTLMTRYADGERQLRYEGKRSDEIE</sequence>
<evidence type="ECO:0000256" key="1">
    <source>
        <dbReference type="SAM" id="Phobius"/>
    </source>
</evidence>
<dbReference type="AlphaFoldDB" id="A0A3B0ZQ25"/>
<dbReference type="EMBL" id="UOFL01000252">
    <property type="protein sequence ID" value="VAW82696.1"/>
    <property type="molecule type" value="Genomic_DNA"/>
</dbReference>
<reference evidence="2" key="1">
    <citation type="submission" date="2018-06" db="EMBL/GenBank/DDBJ databases">
        <authorList>
            <person name="Zhirakovskaya E."/>
        </authorList>
    </citation>
    <scope>NUCLEOTIDE SEQUENCE</scope>
</reference>
<feature type="transmembrane region" description="Helical" evidence="1">
    <location>
        <begin position="326"/>
        <end position="345"/>
    </location>
</feature>
<dbReference type="InterPro" id="IPR029151">
    <property type="entry name" value="Sensor-like_sf"/>
</dbReference>
<name>A0A3B0ZQ25_9ZZZZ</name>
<keyword evidence="1" id="KW-1133">Transmembrane helix</keyword>
<dbReference type="SUPFAM" id="SSF103190">
    <property type="entry name" value="Sensory domain-like"/>
    <property type="match status" value="2"/>
</dbReference>
<keyword evidence="1" id="KW-0812">Transmembrane</keyword>
<feature type="non-terminal residue" evidence="2">
    <location>
        <position position="380"/>
    </location>
</feature>
<accession>A0A3B0ZQ25</accession>
<evidence type="ECO:0000313" key="2">
    <source>
        <dbReference type="EMBL" id="VAW82696.1"/>
    </source>
</evidence>
<gene>
    <name evidence="2" type="ORF">MNBD_GAMMA12-2141</name>
</gene>
<dbReference type="Gene3D" id="6.10.340.10">
    <property type="match status" value="1"/>
</dbReference>
<evidence type="ECO:0008006" key="3">
    <source>
        <dbReference type="Google" id="ProtNLM"/>
    </source>
</evidence>
<dbReference type="Gene3D" id="3.30.450.20">
    <property type="entry name" value="PAS domain"/>
    <property type="match status" value="1"/>
</dbReference>